<sequence>MLKFIAWSIGKIVEILPGTNGKVRVVKKIVKRLRIPNNTHAYTSSVAISCCSRTATNIVVVSACLCWCRRLYTARSHTLLLPNPDDDFAKHNPRNQQETESRAQNALRAPRSGSWR</sequence>
<organism evidence="2">
    <name type="scientific">Culicoides sonorensis</name>
    <name type="common">Biting midge</name>
    <dbReference type="NCBI Taxonomy" id="179676"/>
    <lineage>
        <taxon>Eukaryota</taxon>
        <taxon>Metazoa</taxon>
        <taxon>Ecdysozoa</taxon>
        <taxon>Arthropoda</taxon>
        <taxon>Hexapoda</taxon>
        <taxon>Insecta</taxon>
        <taxon>Pterygota</taxon>
        <taxon>Neoptera</taxon>
        <taxon>Endopterygota</taxon>
        <taxon>Diptera</taxon>
        <taxon>Nematocera</taxon>
        <taxon>Chironomoidea</taxon>
        <taxon>Ceratopogonidae</taxon>
        <taxon>Ceratopogoninae</taxon>
        <taxon>Culicoides</taxon>
        <taxon>Monoculicoides</taxon>
    </lineage>
</organism>
<protein>
    <submittedName>
        <fullName evidence="2">CSON001031 protein</fullName>
    </submittedName>
</protein>
<reference evidence="2" key="1">
    <citation type="submission" date="2018-07" db="EMBL/GenBank/DDBJ databases">
        <authorList>
            <person name="Quirk P.G."/>
            <person name="Krulwich T.A."/>
        </authorList>
    </citation>
    <scope>NUCLEOTIDE SEQUENCE</scope>
</reference>
<evidence type="ECO:0000313" key="2">
    <source>
        <dbReference type="EMBL" id="SSX20320.1"/>
    </source>
</evidence>
<dbReference type="EMBL" id="UFQT01000116">
    <property type="protein sequence ID" value="SSX20320.1"/>
    <property type="molecule type" value="Genomic_DNA"/>
</dbReference>
<proteinExistence type="predicted"/>
<feature type="compositionally biased region" description="Polar residues" evidence="1">
    <location>
        <begin position="94"/>
        <end position="104"/>
    </location>
</feature>
<evidence type="ECO:0000256" key="1">
    <source>
        <dbReference type="SAM" id="MobiDB-lite"/>
    </source>
</evidence>
<name>A0A336LQS9_CULSO</name>
<feature type="region of interest" description="Disordered" evidence="1">
    <location>
        <begin position="82"/>
        <end position="116"/>
    </location>
</feature>
<gene>
    <name evidence="2" type="primary">CSON001031</name>
</gene>
<dbReference type="VEuPathDB" id="VectorBase:CSON001031"/>
<accession>A0A336LQS9</accession>
<dbReference type="AlphaFoldDB" id="A0A336LQS9"/>